<feature type="compositionally biased region" description="Low complexity" evidence="1">
    <location>
        <begin position="174"/>
        <end position="185"/>
    </location>
</feature>
<dbReference type="PANTHER" id="PTHR22891">
    <property type="entry name" value="EUKARYOTIC TRANSLATION INITIATION FACTOR 2C"/>
    <property type="match status" value="1"/>
</dbReference>
<dbReference type="SUPFAM" id="SSF53098">
    <property type="entry name" value="Ribonuclease H-like"/>
    <property type="match status" value="1"/>
</dbReference>
<organism evidence="3 4">
    <name type="scientific">Papaver somniferum</name>
    <name type="common">Opium poppy</name>
    <dbReference type="NCBI Taxonomy" id="3469"/>
    <lineage>
        <taxon>Eukaryota</taxon>
        <taxon>Viridiplantae</taxon>
        <taxon>Streptophyta</taxon>
        <taxon>Embryophyta</taxon>
        <taxon>Tracheophyta</taxon>
        <taxon>Spermatophyta</taxon>
        <taxon>Magnoliopsida</taxon>
        <taxon>Ranunculales</taxon>
        <taxon>Papaveraceae</taxon>
        <taxon>Papaveroideae</taxon>
        <taxon>Papaver</taxon>
    </lineage>
</organism>
<dbReference type="Gramene" id="RZC68077">
    <property type="protein sequence ID" value="RZC68077"/>
    <property type="gene ID" value="C5167_031335"/>
</dbReference>
<accession>A0A4Y7K586</accession>
<dbReference type="InterPro" id="IPR003165">
    <property type="entry name" value="Piwi"/>
</dbReference>
<dbReference type="GO" id="GO:0003676">
    <property type="term" value="F:nucleic acid binding"/>
    <property type="evidence" value="ECO:0007669"/>
    <property type="project" value="InterPro"/>
</dbReference>
<sequence>MSARFQETRVLHAGNSNKNAFKALIVGEYSGIIGFTCSSGSESNHASASLEPNYQPPVTFVVVQKRQHTRLFANNYNGRQTIDRSGNILPGTMGTSRPAHYHVLWDEKKFTTNGLQSLTNNLCYTCTRSVSIVPPAYYSHLSAFRARFYMEPETSNSASMASGASGRGGGAVARGGPRAPGAGAGAAVRPLSALKGNVKKAHIDQWIDFSAMEVDVQEDENNYARDDDDLQEDENNYVGDNDHLPVDGCADDNQENELSGEDEQAEC</sequence>
<dbReference type="STRING" id="3469.A0A4Y7K586"/>
<dbReference type="Pfam" id="PF02171">
    <property type="entry name" value="Piwi"/>
    <property type="match status" value="1"/>
</dbReference>
<evidence type="ECO:0000256" key="1">
    <source>
        <dbReference type="SAM" id="MobiDB-lite"/>
    </source>
</evidence>
<gene>
    <name evidence="3" type="ORF">C5167_031335</name>
</gene>
<dbReference type="AlphaFoldDB" id="A0A4Y7K586"/>
<dbReference type="Proteomes" id="UP000316621">
    <property type="component" value="Chromosome 7"/>
</dbReference>
<feature type="domain" description="Piwi" evidence="2">
    <location>
        <begin position="49"/>
        <end position="151"/>
    </location>
</feature>
<feature type="compositionally biased region" description="Acidic residues" evidence="1">
    <location>
        <begin position="219"/>
        <end position="235"/>
    </location>
</feature>
<feature type="compositionally biased region" description="Acidic residues" evidence="1">
    <location>
        <begin position="249"/>
        <end position="267"/>
    </location>
</feature>
<keyword evidence="4" id="KW-1185">Reference proteome</keyword>
<protein>
    <recommendedName>
        <fullName evidence="2">Piwi domain-containing protein</fullName>
    </recommendedName>
</protein>
<feature type="region of interest" description="Disordered" evidence="1">
    <location>
        <begin position="156"/>
        <end position="185"/>
    </location>
</feature>
<dbReference type="InterPro" id="IPR036397">
    <property type="entry name" value="RNaseH_sf"/>
</dbReference>
<dbReference type="PROSITE" id="PS50822">
    <property type="entry name" value="PIWI"/>
    <property type="match status" value="1"/>
</dbReference>
<evidence type="ECO:0000313" key="3">
    <source>
        <dbReference type="EMBL" id="RZC68077.1"/>
    </source>
</evidence>
<evidence type="ECO:0000313" key="4">
    <source>
        <dbReference type="Proteomes" id="UP000316621"/>
    </source>
</evidence>
<dbReference type="SMART" id="SM00950">
    <property type="entry name" value="Piwi"/>
    <property type="match status" value="1"/>
</dbReference>
<proteinExistence type="predicted"/>
<name>A0A4Y7K586_PAPSO</name>
<evidence type="ECO:0000259" key="2">
    <source>
        <dbReference type="PROSITE" id="PS50822"/>
    </source>
</evidence>
<dbReference type="InterPro" id="IPR012337">
    <property type="entry name" value="RNaseH-like_sf"/>
</dbReference>
<dbReference type="EMBL" id="CM010721">
    <property type="protein sequence ID" value="RZC68077.1"/>
    <property type="molecule type" value="Genomic_DNA"/>
</dbReference>
<feature type="region of interest" description="Disordered" evidence="1">
    <location>
        <begin position="219"/>
        <end position="267"/>
    </location>
</feature>
<dbReference type="Gene3D" id="3.30.420.10">
    <property type="entry name" value="Ribonuclease H-like superfamily/Ribonuclease H"/>
    <property type="match status" value="2"/>
</dbReference>
<reference evidence="3 4" key="1">
    <citation type="journal article" date="2018" name="Science">
        <title>The opium poppy genome and morphinan production.</title>
        <authorList>
            <person name="Guo L."/>
            <person name="Winzer T."/>
            <person name="Yang X."/>
            <person name="Li Y."/>
            <person name="Ning Z."/>
            <person name="He Z."/>
            <person name="Teodor R."/>
            <person name="Lu Y."/>
            <person name="Bowser T.A."/>
            <person name="Graham I.A."/>
            <person name="Ye K."/>
        </authorList>
    </citation>
    <scope>NUCLEOTIDE SEQUENCE [LARGE SCALE GENOMIC DNA]</scope>
    <source>
        <strain evidence="4">cv. HN1</strain>
        <tissue evidence="3">Leaves</tissue>
    </source>
</reference>